<feature type="compositionally biased region" description="Polar residues" evidence="1">
    <location>
        <begin position="42"/>
        <end position="64"/>
    </location>
</feature>
<dbReference type="GeneID" id="94429214"/>
<evidence type="ECO:0000313" key="3">
    <source>
        <dbReference type="Proteomes" id="UP000221165"/>
    </source>
</evidence>
<keyword evidence="3" id="KW-1185">Reference proteome</keyword>
<name>A0A2C6KW56_9APIC</name>
<accession>A0A2C6KW56</accession>
<dbReference type="EMBL" id="MIGC01002837">
    <property type="protein sequence ID" value="PHJ20334.1"/>
    <property type="molecule type" value="Genomic_DNA"/>
</dbReference>
<dbReference type="VEuPathDB" id="ToxoDB:CSUI_005835"/>
<feature type="compositionally biased region" description="Basic and acidic residues" evidence="1">
    <location>
        <begin position="1"/>
        <end position="10"/>
    </location>
</feature>
<organism evidence="2 3">
    <name type="scientific">Cystoisospora suis</name>
    <dbReference type="NCBI Taxonomy" id="483139"/>
    <lineage>
        <taxon>Eukaryota</taxon>
        <taxon>Sar</taxon>
        <taxon>Alveolata</taxon>
        <taxon>Apicomplexa</taxon>
        <taxon>Conoidasida</taxon>
        <taxon>Coccidia</taxon>
        <taxon>Eucoccidiorida</taxon>
        <taxon>Eimeriorina</taxon>
        <taxon>Sarcocystidae</taxon>
        <taxon>Cystoisospora</taxon>
    </lineage>
</organism>
<dbReference type="RefSeq" id="XP_067922023.1">
    <property type="nucleotide sequence ID" value="XM_068066003.1"/>
</dbReference>
<evidence type="ECO:0000313" key="2">
    <source>
        <dbReference type="EMBL" id="PHJ20334.1"/>
    </source>
</evidence>
<evidence type="ECO:0000256" key="1">
    <source>
        <dbReference type="SAM" id="MobiDB-lite"/>
    </source>
</evidence>
<feature type="region of interest" description="Disordered" evidence="1">
    <location>
        <begin position="1"/>
        <end position="64"/>
    </location>
</feature>
<sequence>MNEPEVDQKCGRRGGRHLCPELMNKPRAPKRGARSRGEGLRTATTDVASSEPGKNNGNRASASWENCGHAQACSGVASVDR</sequence>
<comment type="caution">
    <text evidence="2">The sequence shown here is derived from an EMBL/GenBank/DDBJ whole genome shotgun (WGS) entry which is preliminary data.</text>
</comment>
<dbReference type="Proteomes" id="UP000221165">
    <property type="component" value="Unassembled WGS sequence"/>
</dbReference>
<proteinExistence type="predicted"/>
<protein>
    <submittedName>
        <fullName evidence="2">Uncharacterized protein</fullName>
    </submittedName>
</protein>
<reference evidence="2 3" key="1">
    <citation type="journal article" date="2017" name="Int. J. Parasitol.">
        <title>The genome of the protozoan parasite Cystoisospora suis and a reverse vaccinology approach to identify vaccine candidates.</title>
        <authorList>
            <person name="Palmieri N."/>
            <person name="Shrestha A."/>
            <person name="Ruttkowski B."/>
            <person name="Beck T."/>
            <person name="Vogl C."/>
            <person name="Tomley F."/>
            <person name="Blake D.P."/>
            <person name="Joachim A."/>
        </authorList>
    </citation>
    <scope>NUCLEOTIDE SEQUENCE [LARGE SCALE GENOMIC DNA]</scope>
    <source>
        <strain evidence="2 3">Wien I</strain>
    </source>
</reference>
<dbReference type="AlphaFoldDB" id="A0A2C6KW56"/>
<gene>
    <name evidence="2" type="ORF">CSUI_005835</name>
</gene>